<keyword evidence="4" id="KW-0963">Cytoplasm</keyword>
<dbReference type="VEuPathDB" id="FungiDB:PNEG_00599"/>
<evidence type="ECO:0000256" key="3">
    <source>
        <dbReference type="ARBA" id="ARBA00005459"/>
    </source>
</evidence>
<gene>
    <name evidence="6" type="ORF">PNEG_00599</name>
</gene>
<evidence type="ECO:0000256" key="2">
    <source>
        <dbReference type="ARBA" id="ARBA00004496"/>
    </source>
</evidence>
<evidence type="ECO:0000313" key="6">
    <source>
        <dbReference type="EMBL" id="EMR10998.1"/>
    </source>
</evidence>
<organism evidence="6 7">
    <name type="scientific">Pneumocystis murina (strain B123)</name>
    <name type="common">Mouse pneumocystis pneumonia agent</name>
    <name type="synonym">Pneumocystis carinii f. sp. muris</name>
    <dbReference type="NCBI Taxonomy" id="1069680"/>
    <lineage>
        <taxon>Eukaryota</taxon>
        <taxon>Fungi</taxon>
        <taxon>Dikarya</taxon>
        <taxon>Ascomycota</taxon>
        <taxon>Taphrinomycotina</taxon>
        <taxon>Pneumocystomycetes</taxon>
        <taxon>Pneumocystaceae</taxon>
        <taxon>Pneumocystis</taxon>
    </lineage>
</organism>
<dbReference type="InterPro" id="IPR013900">
    <property type="entry name" value="RNR_inhibitor"/>
</dbReference>
<dbReference type="EMBL" id="AFWA02000002">
    <property type="protein sequence ID" value="EMR10998.1"/>
    <property type="molecule type" value="Genomic_DNA"/>
</dbReference>
<keyword evidence="5" id="KW-0539">Nucleus</keyword>
<dbReference type="Proteomes" id="UP000011958">
    <property type="component" value="Unassembled WGS sequence"/>
</dbReference>
<dbReference type="HOGENOM" id="CLU_2455667_0_0_1"/>
<comment type="subcellular location">
    <subcellularLocation>
        <location evidence="2">Cytoplasm</location>
    </subcellularLocation>
    <subcellularLocation>
        <location evidence="1">Nucleus</location>
    </subcellularLocation>
</comment>
<dbReference type="GO" id="GO:0005634">
    <property type="term" value="C:nucleus"/>
    <property type="evidence" value="ECO:0007669"/>
    <property type="project" value="UniProtKB-SubCell"/>
</dbReference>
<dbReference type="AlphaFoldDB" id="M7NQJ7"/>
<comment type="similarity">
    <text evidence="3">Belongs to the DIF1/spd1 family.</text>
</comment>
<dbReference type="GO" id="GO:0005737">
    <property type="term" value="C:cytoplasm"/>
    <property type="evidence" value="ECO:0007669"/>
    <property type="project" value="UniProtKB-SubCell"/>
</dbReference>
<keyword evidence="7" id="KW-1185">Reference proteome</keyword>
<evidence type="ECO:0000313" key="7">
    <source>
        <dbReference type="Proteomes" id="UP000011958"/>
    </source>
</evidence>
<evidence type="ECO:0000256" key="5">
    <source>
        <dbReference type="ARBA" id="ARBA00023242"/>
    </source>
</evidence>
<sequence>MNKDILPKGSKKQIILDETQLYNQLNNKSTLSEDLQTSLLNVGMRIRKAIASGYKTKQTDSPISKSNIDIIHPTYPSKNLSIKHKRRLS</sequence>
<dbReference type="OrthoDB" id="5399527at2759"/>
<evidence type="ECO:0000256" key="1">
    <source>
        <dbReference type="ARBA" id="ARBA00004123"/>
    </source>
</evidence>
<comment type="caution">
    <text evidence="6">The sequence shown here is derived from an EMBL/GenBank/DDBJ whole genome shotgun (WGS) entry which is preliminary data.</text>
</comment>
<name>M7NQJ7_PNEMU</name>
<proteinExistence type="inferred from homology"/>
<dbReference type="Pfam" id="PF08591">
    <property type="entry name" value="RNR_inhib"/>
    <property type="match status" value="1"/>
</dbReference>
<reference evidence="7" key="1">
    <citation type="journal article" date="2016" name="Nat. Commun.">
        <title>Genome analysis of three Pneumocystis species reveals adaptation mechanisms to life exclusively in mammalian hosts.</title>
        <authorList>
            <person name="Ma L."/>
            <person name="Chen Z."/>
            <person name="Huang D.W."/>
            <person name="Kutty G."/>
            <person name="Ishihara M."/>
            <person name="Wang H."/>
            <person name="Abouelleil A."/>
            <person name="Bishop L."/>
            <person name="Davey E."/>
            <person name="Deng R."/>
            <person name="Deng X."/>
            <person name="Fan L."/>
            <person name="Fantoni G."/>
            <person name="Fitzgerald M."/>
            <person name="Gogineni E."/>
            <person name="Goldberg J.M."/>
            <person name="Handley G."/>
            <person name="Hu X."/>
            <person name="Huber C."/>
            <person name="Jiao X."/>
            <person name="Jones K."/>
            <person name="Levin J.Z."/>
            <person name="Liu Y."/>
            <person name="Macdonald P."/>
            <person name="Melnikov A."/>
            <person name="Raley C."/>
            <person name="Sassi M."/>
            <person name="Sherman B.T."/>
            <person name="Song X."/>
            <person name="Sykes S."/>
            <person name="Tran B."/>
            <person name="Walsh L."/>
            <person name="Xia Y."/>
            <person name="Yang J."/>
            <person name="Young S."/>
            <person name="Zeng Q."/>
            <person name="Zheng X."/>
            <person name="Stephens R."/>
            <person name="Nusbaum C."/>
            <person name="Birren B.W."/>
            <person name="Azadi P."/>
            <person name="Lempicki R.A."/>
            <person name="Cuomo C.A."/>
            <person name="Kovacs J.A."/>
        </authorList>
    </citation>
    <scope>NUCLEOTIDE SEQUENCE [LARGE SCALE GENOMIC DNA]</scope>
    <source>
        <strain evidence="7">B123</strain>
    </source>
</reference>
<dbReference type="RefSeq" id="XP_007872496.1">
    <property type="nucleotide sequence ID" value="XM_007874305.1"/>
</dbReference>
<dbReference type="GeneID" id="19894297"/>
<accession>M7NQJ7</accession>
<evidence type="ECO:0000256" key="4">
    <source>
        <dbReference type="ARBA" id="ARBA00022490"/>
    </source>
</evidence>
<protein>
    <submittedName>
        <fullName evidence="6">Uncharacterized protein</fullName>
    </submittedName>
</protein>